<dbReference type="Proteomes" id="UP000196138">
    <property type="component" value="Chromosome"/>
</dbReference>
<protein>
    <submittedName>
        <fullName evidence="1">Uncharacterized protein</fullName>
    </submittedName>
</protein>
<evidence type="ECO:0000313" key="2">
    <source>
        <dbReference type="Proteomes" id="UP000196138"/>
    </source>
</evidence>
<accession>A0A1Y0EN49</accession>
<evidence type="ECO:0000313" key="1">
    <source>
        <dbReference type="EMBL" id="ARU04742.1"/>
    </source>
</evidence>
<dbReference type="KEGG" id="cser:CCO03_08680"/>
<name>A0A1Y0EN49_9BURK</name>
<keyword evidence="2" id="KW-1185">Reference proteome</keyword>
<proteinExistence type="predicted"/>
<sequence length="67" mass="7682">MTPRDQIQEHAQIAAAKVREAMAEFHRATGMRSSIDVHWVEVRLFASKAPRYLLEDVRLCIQDEAMG</sequence>
<reference evidence="1 2" key="1">
    <citation type="submission" date="2017-05" db="EMBL/GenBank/DDBJ databases">
        <authorList>
            <person name="Song R."/>
            <person name="Chenine A.L."/>
            <person name="Ruprecht R.M."/>
        </authorList>
    </citation>
    <scope>NUCLEOTIDE SEQUENCE [LARGE SCALE GENOMIC DNA]</scope>
    <source>
        <strain evidence="1 2">DSM 26136</strain>
    </source>
</reference>
<dbReference type="AlphaFoldDB" id="A0A1Y0EN49"/>
<gene>
    <name evidence="1" type="ORF">CCO03_08680</name>
</gene>
<dbReference type="EMBL" id="CP021455">
    <property type="protein sequence ID" value="ARU04742.1"/>
    <property type="molecule type" value="Genomic_DNA"/>
</dbReference>
<organism evidence="1 2">
    <name type="scientific">Comamonas serinivorans</name>
    <dbReference type="NCBI Taxonomy" id="1082851"/>
    <lineage>
        <taxon>Bacteria</taxon>
        <taxon>Pseudomonadati</taxon>
        <taxon>Pseudomonadota</taxon>
        <taxon>Betaproteobacteria</taxon>
        <taxon>Burkholderiales</taxon>
        <taxon>Comamonadaceae</taxon>
        <taxon>Comamonas</taxon>
    </lineage>
</organism>
<dbReference type="RefSeq" id="WP_087279919.1">
    <property type="nucleotide sequence ID" value="NZ_CP021455.1"/>
</dbReference>